<dbReference type="EMBL" id="LTAO01000036">
    <property type="protein sequence ID" value="KYG27716.1"/>
    <property type="molecule type" value="Genomic_DNA"/>
</dbReference>
<reference evidence="2" key="1">
    <citation type="submission" date="2016-02" db="EMBL/GenBank/DDBJ databases">
        <title>Genome sequence of Bacillus trypoxylicola KCTC 13244(T).</title>
        <authorList>
            <person name="Jeong H."/>
            <person name="Park S.-H."/>
            <person name="Choi S.-K."/>
        </authorList>
    </citation>
    <scope>NUCLEOTIDE SEQUENCE [LARGE SCALE GENOMIC DNA]</scope>
    <source>
        <strain evidence="2">KCTC 13244</strain>
    </source>
</reference>
<organism evidence="2 3">
    <name type="scientific">Alkalihalobacillus trypoxylicola</name>
    <dbReference type="NCBI Taxonomy" id="519424"/>
    <lineage>
        <taxon>Bacteria</taxon>
        <taxon>Bacillati</taxon>
        <taxon>Bacillota</taxon>
        <taxon>Bacilli</taxon>
        <taxon>Bacillales</taxon>
        <taxon>Bacillaceae</taxon>
        <taxon>Alkalihalobacillus</taxon>
    </lineage>
</organism>
<keyword evidence="1" id="KW-0175">Coiled coil</keyword>
<feature type="coiled-coil region" evidence="1">
    <location>
        <begin position="65"/>
        <end position="99"/>
    </location>
</feature>
<proteinExistence type="predicted"/>
<comment type="caution">
    <text evidence="2">The sequence shown here is derived from an EMBL/GenBank/DDBJ whole genome shotgun (WGS) entry which is preliminary data.</text>
</comment>
<evidence type="ECO:0008006" key="4">
    <source>
        <dbReference type="Google" id="ProtNLM"/>
    </source>
</evidence>
<dbReference type="AlphaFoldDB" id="A0A162D1H0"/>
<accession>A0A162D1H0</accession>
<evidence type="ECO:0000256" key="1">
    <source>
        <dbReference type="SAM" id="Coils"/>
    </source>
</evidence>
<gene>
    <name evidence="2" type="ORF">AZF04_11040</name>
</gene>
<name>A0A162D1H0_9BACI</name>
<evidence type="ECO:0000313" key="2">
    <source>
        <dbReference type="EMBL" id="KYG27716.1"/>
    </source>
</evidence>
<dbReference type="Proteomes" id="UP000075806">
    <property type="component" value="Unassembled WGS sequence"/>
</dbReference>
<protein>
    <recommendedName>
        <fullName evidence="4">Translation initiation factor 2</fullName>
    </recommendedName>
</protein>
<dbReference type="RefSeq" id="WP_061949845.1">
    <property type="nucleotide sequence ID" value="NZ_LTAO01000036.1"/>
</dbReference>
<sequence length="101" mass="11294">MKNNDLRSNYPMNNVTNNYPINDVNDLNLDMSLKLAVVGGIITTIGDAIATYAASLAVNEAIESTITDRRESQEQEARLKQLENQINLLNQKIEQLTKSDK</sequence>
<evidence type="ECO:0000313" key="3">
    <source>
        <dbReference type="Proteomes" id="UP000075806"/>
    </source>
</evidence>
<keyword evidence="3" id="KW-1185">Reference proteome</keyword>